<dbReference type="Gene3D" id="3.40.50.720">
    <property type="entry name" value="NAD(P)-binding Rossmann-like Domain"/>
    <property type="match status" value="1"/>
</dbReference>
<evidence type="ECO:0000256" key="2">
    <source>
        <dbReference type="ARBA" id="ARBA00023002"/>
    </source>
</evidence>
<name>A0A847S4X7_9NEIS</name>
<dbReference type="EMBL" id="JABAIM010000005">
    <property type="protein sequence ID" value="NLR76801.1"/>
    <property type="molecule type" value="Genomic_DNA"/>
</dbReference>
<comment type="similarity">
    <text evidence="1">Belongs to the short-chain dehydrogenases/reductases (SDR) family.</text>
</comment>
<dbReference type="PANTHER" id="PTHR24321:SF8">
    <property type="entry name" value="ESTRADIOL 17-BETA-DEHYDROGENASE 8-RELATED"/>
    <property type="match status" value="1"/>
</dbReference>
<protein>
    <submittedName>
        <fullName evidence="5">SDR family oxidoreductase</fullName>
    </submittedName>
</protein>
<dbReference type="GO" id="GO:0016491">
    <property type="term" value="F:oxidoreductase activity"/>
    <property type="evidence" value="ECO:0007669"/>
    <property type="project" value="UniProtKB-KW"/>
</dbReference>
<dbReference type="RefSeq" id="WP_168878476.1">
    <property type="nucleotide sequence ID" value="NZ_JABAIM010000005.1"/>
</dbReference>
<proteinExistence type="inferred from homology"/>
<evidence type="ECO:0000313" key="6">
    <source>
        <dbReference type="Proteomes" id="UP000587991"/>
    </source>
</evidence>
<organism evidence="5 6">
    <name type="scientific">Leeia aquatica</name>
    <dbReference type="NCBI Taxonomy" id="2725557"/>
    <lineage>
        <taxon>Bacteria</taxon>
        <taxon>Pseudomonadati</taxon>
        <taxon>Pseudomonadota</taxon>
        <taxon>Betaproteobacteria</taxon>
        <taxon>Neisseriales</taxon>
        <taxon>Leeiaceae</taxon>
        <taxon>Leeia</taxon>
    </lineage>
</organism>
<keyword evidence="6" id="KW-1185">Reference proteome</keyword>
<evidence type="ECO:0000256" key="1">
    <source>
        <dbReference type="ARBA" id="ARBA00006484"/>
    </source>
</evidence>
<evidence type="ECO:0000256" key="3">
    <source>
        <dbReference type="ARBA" id="ARBA00023027"/>
    </source>
</evidence>
<keyword evidence="3" id="KW-0520">NAD</keyword>
<comment type="caution">
    <text evidence="5">The sequence shown here is derived from an EMBL/GenBank/DDBJ whole genome shotgun (WGS) entry which is preliminary data.</text>
</comment>
<dbReference type="CDD" id="cd05233">
    <property type="entry name" value="SDR_c"/>
    <property type="match status" value="1"/>
</dbReference>
<dbReference type="InterPro" id="IPR057326">
    <property type="entry name" value="KR_dom"/>
</dbReference>
<dbReference type="Proteomes" id="UP000587991">
    <property type="component" value="Unassembled WGS sequence"/>
</dbReference>
<dbReference type="InterPro" id="IPR002347">
    <property type="entry name" value="SDR_fam"/>
</dbReference>
<evidence type="ECO:0000313" key="5">
    <source>
        <dbReference type="EMBL" id="NLR76801.1"/>
    </source>
</evidence>
<accession>A0A847S4X7</accession>
<dbReference type="FunFam" id="3.40.50.720:FF:000084">
    <property type="entry name" value="Short-chain dehydrogenase reductase"/>
    <property type="match status" value="1"/>
</dbReference>
<dbReference type="SMART" id="SM00822">
    <property type="entry name" value="PKS_KR"/>
    <property type="match status" value="1"/>
</dbReference>
<dbReference type="Pfam" id="PF13561">
    <property type="entry name" value="adh_short_C2"/>
    <property type="match status" value="1"/>
</dbReference>
<gene>
    <name evidence="5" type="ORF">HF682_16660</name>
</gene>
<dbReference type="PRINTS" id="PR00081">
    <property type="entry name" value="GDHRDH"/>
</dbReference>
<sequence length="256" mass="26850">MNRLTLITGACGGIGHSLCQYFIEQGDRVIALDRDAPALASLQAELGAACLTATADLTDADAVQQALAPLLQAHGPVQVLIANAGAAAATTLQHTTPALWQQDIALNLNGTYHSVEAVRPGMMQQGKGAIVLIGSVNGMAALGHPAYSAAKAGLISYTRALALEYGRHGIRANIVCPGTVKTPAWQARVDKNPQVFEHLKKWYPLGDFATPLDIAKAAWFLASDDARMISGVSLPVDGGLMAGNRVMAEELTLEAF</sequence>
<dbReference type="PRINTS" id="PR00080">
    <property type="entry name" value="SDRFAMILY"/>
</dbReference>
<dbReference type="SUPFAM" id="SSF51735">
    <property type="entry name" value="NAD(P)-binding Rossmann-fold domains"/>
    <property type="match status" value="1"/>
</dbReference>
<dbReference type="InterPro" id="IPR036291">
    <property type="entry name" value="NAD(P)-bd_dom_sf"/>
</dbReference>
<reference evidence="5 6" key="1">
    <citation type="submission" date="2020-04" db="EMBL/GenBank/DDBJ databases">
        <title>Draft genome of Leeia sp. IMCC25680.</title>
        <authorList>
            <person name="Song J."/>
            <person name="Cho J.-C."/>
        </authorList>
    </citation>
    <scope>NUCLEOTIDE SEQUENCE [LARGE SCALE GENOMIC DNA]</scope>
    <source>
        <strain evidence="5 6">IMCC25680</strain>
    </source>
</reference>
<keyword evidence="2" id="KW-0560">Oxidoreductase</keyword>
<feature type="domain" description="Ketoreductase" evidence="4">
    <location>
        <begin position="3"/>
        <end position="181"/>
    </location>
</feature>
<evidence type="ECO:0000259" key="4">
    <source>
        <dbReference type="SMART" id="SM00822"/>
    </source>
</evidence>
<dbReference type="PANTHER" id="PTHR24321">
    <property type="entry name" value="DEHYDROGENASES, SHORT CHAIN"/>
    <property type="match status" value="1"/>
</dbReference>
<dbReference type="AlphaFoldDB" id="A0A847S4X7"/>
<dbReference type="NCBIfam" id="NF005474">
    <property type="entry name" value="PRK07074.1"/>
    <property type="match status" value="1"/>
</dbReference>